<feature type="transmembrane region" description="Helical" evidence="7">
    <location>
        <begin position="131"/>
        <end position="150"/>
    </location>
</feature>
<sequence>MEIFAYSFTQRALIAGFLISIISSIIGLYLIYRRMTFMSAGISHAVFGGLSIGYLLGINMTLTAIVFTILLIWSIPYIVKRSKLQQEIPVGIFYSSSMALGALLLSFHKGYTTDLFSFLFGSILSVKEEDLILTLLFTIGILVFFIKNYWKIIFIIFDKETAEASGLNVYKLERWILTLTGIAIVLTSKLVGIILSSALIIIPAATVIPFIKDIKKSVFATISLNLISIFSGLIFSYYFNIPTGATIVMVATIFFLSSLFIKKPTNH</sequence>
<dbReference type="EMBL" id="DTDV01000021">
    <property type="protein sequence ID" value="HGK24382.1"/>
    <property type="molecule type" value="Genomic_DNA"/>
</dbReference>
<evidence type="ECO:0000256" key="6">
    <source>
        <dbReference type="RuleBase" id="RU003943"/>
    </source>
</evidence>
<dbReference type="PANTHER" id="PTHR30477:SF13">
    <property type="entry name" value="IRON TRANSPORT SYSTEM MEMBRANE PROTEIN HI_0360-RELATED"/>
    <property type="match status" value="1"/>
</dbReference>
<feature type="transmembrane region" description="Helical" evidence="7">
    <location>
        <begin position="193"/>
        <end position="211"/>
    </location>
</feature>
<comment type="subcellular location">
    <subcellularLocation>
        <location evidence="6">Cell membrane</location>
        <topology evidence="6">Multi-pass membrane protein</topology>
    </subcellularLocation>
    <subcellularLocation>
        <location evidence="1">Membrane</location>
        <topology evidence="1">Multi-pass membrane protein</topology>
    </subcellularLocation>
</comment>
<proteinExistence type="inferred from homology"/>
<feature type="transmembrane region" description="Helical" evidence="7">
    <location>
        <begin position="244"/>
        <end position="261"/>
    </location>
</feature>
<dbReference type="RefSeq" id="WP_012548200.1">
    <property type="nucleotide sequence ID" value="NZ_VTFL01000001.1"/>
</dbReference>
<gene>
    <name evidence="8" type="ORF">ENU78_08165</name>
</gene>
<evidence type="ECO:0000256" key="4">
    <source>
        <dbReference type="ARBA" id="ARBA00022989"/>
    </source>
</evidence>
<feature type="transmembrane region" description="Helical" evidence="7">
    <location>
        <begin position="218"/>
        <end position="238"/>
    </location>
</feature>
<name>A0A7V3ZK06_DICTH</name>
<feature type="transmembrane region" description="Helical" evidence="7">
    <location>
        <begin position="52"/>
        <end position="79"/>
    </location>
</feature>
<dbReference type="PANTHER" id="PTHR30477">
    <property type="entry name" value="ABC-TRANSPORTER METAL-BINDING PROTEIN"/>
    <property type="match status" value="1"/>
</dbReference>
<accession>A0A7V3ZK06</accession>
<feature type="transmembrane region" description="Helical" evidence="7">
    <location>
        <begin position="91"/>
        <end position="111"/>
    </location>
</feature>
<dbReference type="AlphaFoldDB" id="A0A7V3ZK06"/>
<evidence type="ECO:0000256" key="5">
    <source>
        <dbReference type="ARBA" id="ARBA00023136"/>
    </source>
</evidence>
<dbReference type="GO" id="GO:0043190">
    <property type="term" value="C:ATP-binding cassette (ABC) transporter complex"/>
    <property type="evidence" value="ECO:0007669"/>
    <property type="project" value="InterPro"/>
</dbReference>
<reference evidence="8" key="1">
    <citation type="journal article" date="2020" name="mSystems">
        <title>Genome- and Community-Level Interaction Insights into Carbon Utilization and Element Cycling Functions of Hydrothermarchaeota in Hydrothermal Sediment.</title>
        <authorList>
            <person name="Zhou Z."/>
            <person name="Liu Y."/>
            <person name="Xu W."/>
            <person name="Pan J."/>
            <person name="Luo Z.H."/>
            <person name="Li M."/>
        </authorList>
    </citation>
    <scope>NUCLEOTIDE SEQUENCE [LARGE SCALE GENOMIC DNA]</scope>
    <source>
        <strain evidence="8">SpSt-70</strain>
    </source>
</reference>
<keyword evidence="4 7" id="KW-1133">Transmembrane helix</keyword>
<evidence type="ECO:0000313" key="8">
    <source>
        <dbReference type="EMBL" id="HGK24382.1"/>
    </source>
</evidence>
<evidence type="ECO:0000256" key="7">
    <source>
        <dbReference type="SAM" id="Phobius"/>
    </source>
</evidence>
<keyword evidence="5 7" id="KW-0472">Membrane</keyword>
<keyword evidence="6" id="KW-0813">Transport</keyword>
<evidence type="ECO:0000256" key="2">
    <source>
        <dbReference type="ARBA" id="ARBA00008034"/>
    </source>
</evidence>
<evidence type="ECO:0000256" key="3">
    <source>
        <dbReference type="ARBA" id="ARBA00022692"/>
    </source>
</evidence>
<protein>
    <submittedName>
        <fullName evidence="8">Metal ABC transporter permease</fullName>
    </submittedName>
</protein>
<keyword evidence="3 6" id="KW-0812">Transmembrane</keyword>
<dbReference type="InterPro" id="IPR037294">
    <property type="entry name" value="ABC_BtuC-like"/>
</dbReference>
<feature type="transmembrane region" description="Helical" evidence="7">
    <location>
        <begin position="12"/>
        <end position="32"/>
    </location>
</feature>
<dbReference type="Gene3D" id="1.10.3470.10">
    <property type="entry name" value="ABC transporter involved in vitamin B12 uptake, BtuC"/>
    <property type="match status" value="1"/>
</dbReference>
<dbReference type="OMA" id="ALMGDGI"/>
<dbReference type="InterPro" id="IPR001626">
    <property type="entry name" value="ABC_TroCD"/>
</dbReference>
<comment type="caution">
    <text evidence="8">The sequence shown here is derived from an EMBL/GenBank/DDBJ whole genome shotgun (WGS) entry which is preliminary data.</text>
</comment>
<dbReference type="GO" id="GO:0055085">
    <property type="term" value="P:transmembrane transport"/>
    <property type="evidence" value="ECO:0007669"/>
    <property type="project" value="InterPro"/>
</dbReference>
<comment type="similarity">
    <text evidence="2 6">Belongs to the ABC-3 integral membrane protein family.</text>
</comment>
<dbReference type="Pfam" id="PF00950">
    <property type="entry name" value="ABC-3"/>
    <property type="match status" value="1"/>
</dbReference>
<organism evidence="8">
    <name type="scientific">Dictyoglomus thermophilum</name>
    <dbReference type="NCBI Taxonomy" id="14"/>
    <lineage>
        <taxon>Bacteria</taxon>
        <taxon>Pseudomonadati</taxon>
        <taxon>Dictyoglomota</taxon>
        <taxon>Dictyoglomia</taxon>
        <taxon>Dictyoglomales</taxon>
        <taxon>Dictyoglomaceae</taxon>
        <taxon>Dictyoglomus</taxon>
    </lineage>
</organism>
<evidence type="ECO:0000256" key="1">
    <source>
        <dbReference type="ARBA" id="ARBA00004141"/>
    </source>
</evidence>
<dbReference type="GO" id="GO:0010043">
    <property type="term" value="P:response to zinc ion"/>
    <property type="evidence" value="ECO:0007669"/>
    <property type="project" value="TreeGrafter"/>
</dbReference>
<dbReference type="SUPFAM" id="SSF81345">
    <property type="entry name" value="ABC transporter involved in vitamin B12 uptake, BtuC"/>
    <property type="match status" value="1"/>
</dbReference>